<evidence type="ECO:0000313" key="2">
    <source>
        <dbReference type="Proteomes" id="UP000588158"/>
    </source>
</evidence>
<organism evidence="1 2">
    <name type="scientific">Brachybacterium aquaticum</name>
    <dbReference type="NCBI Taxonomy" id="1432564"/>
    <lineage>
        <taxon>Bacteria</taxon>
        <taxon>Bacillati</taxon>
        <taxon>Actinomycetota</taxon>
        <taxon>Actinomycetes</taxon>
        <taxon>Micrococcales</taxon>
        <taxon>Dermabacteraceae</taxon>
        <taxon>Brachybacterium</taxon>
    </lineage>
</organism>
<dbReference type="RefSeq" id="WP_070501340.1">
    <property type="nucleotide sequence ID" value="NZ_JACHLZ010000001.1"/>
</dbReference>
<evidence type="ECO:0008006" key="3">
    <source>
        <dbReference type="Google" id="ProtNLM"/>
    </source>
</evidence>
<sequence length="160" mass="17777">MRLWSLHPRHLDRQGLTGCWRESLLAQAVLAGRTRGYRSHPQLERFRAQPAPLDAVGTYLEVLAREATARGYRFDLSRIDRRPEELTGHAPTDAAAGVPRIPVTRGQVDLEWRHLLAKLAQRSPGSEALTAAHSAPTVHPLFTVVPGPVESWERATDPEG</sequence>
<dbReference type="Proteomes" id="UP000588158">
    <property type="component" value="Unassembled WGS sequence"/>
</dbReference>
<proteinExistence type="predicted"/>
<protein>
    <recommendedName>
        <fullName evidence="3">Pyrimidine dimer DNA glycosylase</fullName>
    </recommendedName>
</protein>
<comment type="caution">
    <text evidence="1">The sequence shown here is derived from an EMBL/GenBank/DDBJ whole genome shotgun (WGS) entry which is preliminary data.</text>
</comment>
<evidence type="ECO:0000313" key="1">
    <source>
        <dbReference type="EMBL" id="MBB5831528.1"/>
    </source>
</evidence>
<gene>
    <name evidence="1" type="ORF">HNR70_001341</name>
</gene>
<name>A0A841AEL3_9MICO</name>
<accession>A0A841AEL3</accession>
<reference evidence="1 2" key="1">
    <citation type="submission" date="2020-08" db="EMBL/GenBank/DDBJ databases">
        <title>Sequencing the genomes of 1000 actinobacteria strains.</title>
        <authorList>
            <person name="Klenk H.-P."/>
        </authorList>
    </citation>
    <scope>NUCLEOTIDE SEQUENCE [LARGE SCALE GENOMIC DNA]</scope>
    <source>
        <strain evidence="1 2">DSM 28796</strain>
    </source>
</reference>
<dbReference type="InterPro" id="IPR004260">
    <property type="entry name" value="Pyr-dimer_DNA_glycosylase"/>
</dbReference>
<dbReference type="EMBL" id="JACHLZ010000001">
    <property type="protein sequence ID" value="MBB5831528.1"/>
    <property type="molecule type" value="Genomic_DNA"/>
</dbReference>
<dbReference type="Pfam" id="PF03013">
    <property type="entry name" value="Pyr_excise"/>
    <property type="match status" value="1"/>
</dbReference>
<keyword evidence="2" id="KW-1185">Reference proteome</keyword>
<dbReference type="AlphaFoldDB" id="A0A841AEL3"/>